<dbReference type="PANTHER" id="PTHR13723">
    <property type="entry name" value="ADAMTS A DISINTEGRIN AND METALLOPROTEASE WITH THROMBOSPONDIN MOTIFS PROTEASE"/>
    <property type="match status" value="1"/>
</dbReference>
<keyword evidence="3" id="KW-0378">Hydrolase</keyword>
<dbReference type="OMA" id="FFIPKDI"/>
<dbReference type="Proteomes" id="UP000271162">
    <property type="component" value="Unassembled WGS sequence"/>
</dbReference>
<dbReference type="PROSITE" id="PS50215">
    <property type="entry name" value="ADAM_MEPRO"/>
    <property type="match status" value="1"/>
</dbReference>
<proteinExistence type="predicted"/>
<name>A0A158R1H8_NIPBR</name>
<dbReference type="InterPro" id="IPR041645">
    <property type="entry name" value="ADAMTS_CR_2"/>
</dbReference>
<feature type="disulfide bond" evidence="8">
    <location>
        <begin position="252"/>
        <end position="257"/>
    </location>
</feature>
<dbReference type="SMART" id="SM00608">
    <property type="entry name" value="ACR"/>
    <property type="match status" value="1"/>
</dbReference>
<evidence type="ECO:0000313" key="12">
    <source>
        <dbReference type="WBParaSite" id="NBR_0001382501-mRNA-1"/>
    </source>
</evidence>
<feature type="binding site" evidence="8">
    <location>
        <position position="235"/>
    </location>
    <ligand>
        <name>Zn(2+)</name>
        <dbReference type="ChEBI" id="CHEBI:29105"/>
        <note>catalytic</note>
    </ligand>
</feature>
<evidence type="ECO:0000256" key="4">
    <source>
        <dbReference type="ARBA" id="ARBA00022833"/>
    </source>
</evidence>
<dbReference type="GO" id="GO:0046872">
    <property type="term" value="F:metal ion binding"/>
    <property type="evidence" value="ECO:0007669"/>
    <property type="project" value="UniProtKB-KW"/>
</dbReference>
<dbReference type="InterPro" id="IPR057401">
    <property type="entry name" value="Adt-1/2-like_dom"/>
</dbReference>
<dbReference type="SUPFAM" id="SSF55486">
    <property type="entry name" value="Metalloproteases ('zincins'), catalytic domain"/>
    <property type="match status" value="1"/>
</dbReference>
<feature type="active site" evidence="8">
    <location>
        <position position="236"/>
    </location>
</feature>
<evidence type="ECO:0000256" key="5">
    <source>
        <dbReference type="ARBA" id="ARBA00023049"/>
    </source>
</evidence>
<feature type="binding site" evidence="8">
    <location>
        <position position="245"/>
    </location>
    <ligand>
        <name>Zn(2+)</name>
        <dbReference type="ChEBI" id="CHEBI:29105"/>
        <note>catalytic</note>
    </ligand>
</feature>
<organism evidence="12">
    <name type="scientific">Nippostrongylus brasiliensis</name>
    <name type="common">Rat hookworm</name>
    <dbReference type="NCBI Taxonomy" id="27835"/>
    <lineage>
        <taxon>Eukaryota</taxon>
        <taxon>Metazoa</taxon>
        <taxon>Ecdysozoa</taxon>
        <taxon>Nematoda</taxon>
        <taxon>Chromadorea</taxon>
        <taxon>Rhabditida</taxon>
        <taxon>Rhabditina</taxon>
        <taxon>Rhabditomorpha</taxon>
        <taxon>Strongyloidea</taxon>
        <taxon>Heligmosomidae</taxon>
        <taxon>Nippostrongylus</taxon>
    </lineage>
</organism>
<evidence type="ECO:0000256" key="8">
    <source>
        <dbReference type="PROSITE-ProRule" id="PRU00276"/>
    </source>
</evidence>
<accession>A0A158R1H8</accession>
<evidence type="ECO:0000256" key="3">
    <source>
        <dbReference type="ARBA" id="ARBA00022801"/>
    </source>
</evidence>
<protein>
    <submittedName>
        <fullName evidence="12">ADT-1 (inferred by orthology to a C. elegans protein)</fullName>
    </submittedName>
</protein>
<dbReference type="CDD" id="cd04273">
    <property type="entry name" value="ZnMc_ADAMTS_like"/>
    <property type="match status" value="1"/>
</dbReference>
<evidence type="ECO:0000313" key="10">
    <source>
        <dbReference type="EMBL" id="VDL77415.1"/>
    </source>
</evidence>
<feature type="domain" description="Peptidase M12B" evidence="9">
    <location>
        <begin position="80"/>
        <end position="282"/>
    </location>
</feature>
<dbReference type="GO" id="GO:0004222">
    <property type="term" value="F:metalloendopeptidase activity"/>
    <property type="evidence" value="ECO:0007669"/>
    <property type="project" value="InterPro"/>
</dbReference>
<comment type="caution">
    <text evidence="8">Lacks conserved residue(s) required for the propagation of feature annotation.</text>
</comment>
<dbReference type="Pfam" id="PF01421">
    <property type="entry name" value="Reprolysin"/>
    <property type="match status" value="1"/>
</dbReference>
<dbReference type="InterPro" id="IPR001590">
    <property type="entry name" value="Peptidase_M12B"/>
</dbReference>
<dbReference type="EMBL" id="UYSL01021154">
    <property type="protein sequence ID" value="VDL77415.1"/>
    <property type="molecule type" value="Genomic_DNA"/>
</dbReference>
<evidence type="ECO:0000313" key="11">
    <source>
        <dbReference type="Proteomes" id="UP000271162"/>
    </source>
</evidence>
<evidence type="ECO:0000256" key="6">
    <source>
        <dbReference type="ARBA" id="ARBA00023157"/>
    </source>
</evidence>
<keyword evidence="1" id="KW-0645">Protease</keyword>
<keyword evidence="11" id="KW-1185">Reference proteome</keyword>
<reference evidence="10 11" key="2">
    <citation type="submission" date="2018-11" db="EMBL/GenBank/DDBJ databases">
        <authorList>
            <consortium name="Pathogen Informatics"/>
        </authorList>
    </citation>
    <scope>NUCLEOTIDE SEQUENCE [LARGE SCALE GENOMIC DNA]</scope>
</reference>
<dbReference type="Pfam" id="PF17771">
    <property type="entry name" value="ADAMTS_CR_2"/>
    <property type="match status" value="1"/>
</dbReference>
<gene>
    <name evidence="10" type="ORF">NBR_LOCUS13826</name>
</gene>
<dbReference type="InterPro" id="IPR050439">
    <property type="entry name" value="ADAMTS_ADAMTS-like"/>
</dbReference>
<dbReference type="GO" id="GO:0031012">
    <property type="term" value="C:extracellular matrix"/>
    <property type="evidence" value="ECO:0007669"/>
    <property type="project" value="TreeGrafter"/>
</dbReference>
<dbReference type="Gene3D" id="3.40.1620.60">
    <property type="match status" value="2"/>
</dbReference>
<evidence type="ECO:0000256" key="1">
    <source>
        <dbReference type="ARBA" id="ARBA00022670"/>
    </source>
</evidence>
<dbReference type="GO" id="GO:0006508">
    <property type="term" value="P:proteolysis"/>
    <property type="evidence" value="ECO:0007669"/>
    <property type="project" value="UniProtKB-KW"/>
</dbReference>
<keyword evidence="7" id="KW-0325">Glycoprotein</keyword>
<dbReference type="Pfam" id="PF25379">
    <property type="entry name" value="Adt-1"/>
    <property type="match status" value="1"/>
</dbReference>
<dbReference type="Gene3D" id="3.40.390.10">
    <property type="entry name" value="Collagenase (Catalytic Domain)"/>
    <property type="match status" value="1"/>
</dbReference>
<dbReference type="InterPro" id="IPR024079">
    <property type="entry name" value="MetalloPept_cat_dom_sf"/>
</dbReference>
<keyword evidence="6 8" id="KW-1015">Disulfide bond</keyword>
<dbReference type="AlphaFoldDB" id="A0A158R1H8"/>
<reference evidence="12" key="1">
    <citation type="submission" date="2016-04" db="UniProtKB">
        <authorList>
            <consortium name="WormBaseParasite"/>
        </authorList>
    </citation>
    <scope>IDENTIFICATION</scope>
</reference>
<keyword evidence="2 8" id="KW-0479">Metal-binding</keyword>
<feature type="binding site" evidence="8">
    <location>
        <position position="239"/>
    </location>
    <ligand>
        <name>Zn(2+)</name>
        <dbReference type="ChEBI" id="CHEBI:29105"/>
        <note>catalytic</note>
    </ligand>
</feature>
<dbReference type="STRING" id="27835.A0A158R1H8"/>
<dbReference type="GO" id="GO:0030198">
    <property type="term" value="P:extracellular matrix organization"/>
    <property type="evidence" value="ECO:0007669"/>
    <property type="project" value="TreeGrafter"/>
</dbReference>
<dbReference type="WBParaSite" id="NBR_0001382501-mRNA-1">
    <property type="protein sequence ID" value="NBR_0001382501-mRNA-1"/>
    <property type="gene ID" value="NBR_0001382501"/>
</dbReference>
<keyword evidence="5" id="KW-0482">Metalloprotease</keyword>
<keyword evidence="4 8" id="KW-0862">Zinc</keyword>
<evidence type="ECO:0000259" key="9">
    <source>
        <dbReference type="PROSITE" id="PS50215"/>
    </source>
</evidence>
<evidence type="ECO:0000256" key="7">
    <source>
        <dbReference type="ARBA" id="ARBA00023180"/>
    </source>
</evidence>
<evidence type="ECO:0000256" key="2">
    <source>
        <dbReference type="ARBA" id="ARBA00022723"/>
    </source>
</evidence>
<dbReference type="PANTHER" id="PTHR13723:SF315">
    <property type="entry name" value="NO LONG NERVE CORD, ISOFORM C"/>
    <property type="match status" value="1"/>
</dbReference>
<sequence>MCRCLYVLNGKVFRKEKKPEPERDVLCFEYHLMYFSNTVSMAKVTTNQEYIFAEILSLNYTIPSSAKLDSPFVFPNLDPITLEIGLFLDSKLFEHFQREYIQDAEQHLLDFSLALINNVHVLYQQPTLSPNLEIVIVRYEMWKSQPSNLATFIHKNGQAQSLLDAFCRHQAHINPGTDLTDNGHWDHGVLLTGYDIYHTTASVAGVAPVARMCDQLFACSLVEGLHLGRSFVLAHEMGHNMGMVHDGVQNQCSKSCCLMSAVNGAGKTTWSECSVREFNAFLLQLDESGTGNCLRDGSPGLVERNHIQDGRTPGQRFTADQQCAYFWGRDYKVEIPSGRSMEDICRILWCGNGGSTISTAHPALEGSYCGGEKWCHEGRCQPWPTRPAPEVVHGGWSRWSSDDRCPVQHCQVSDSIPIRPQHRDCVNPAAKEQRYEEFFAQNIIVPVEEGPTFRTEFLDVTQPCKVWCHLIDSELIRNKGLFPDGTPCGPDQYCISGSCLRMGCSGKAVVASEDDCPDRKPNGWADW</sequence>
<dbReference type="InterPro" id="IPR006586">
    <property type="entry name" value="ADAM_Cys-rich"/>
</dbReference>